<name>A0A150RXL8_SORCE</name>
<dbReference type="EMBL" id="JEMB01001811">
    <property type="protein sequence ID" value="KYF84984.1"/>
    <property type="molecule type" value="Genomic_DNA"/>
</dbReference>
<organism evidence="1 2">
    <name type="scientific">Sorangium cellulosum</name>
    <name type="common">Polyangium cellulosum</name>
    <dbReference type="NCBI Taxonomy" id="56"/>
    <lineage>
        <taxon>Bacteria</taxon>
        <taxon>Pseudomonadati</taxon>
        <taxon>Myxococcota</taxon>
        <taxon>Polyangia</taxon>
        <taxon>Polyangiales</taxon>
        <taxon>Polyangiaceae</taxon>
        <taxon>Sorangium</taxon>
    </lineage>
</organism>
<accession>A0A150RXL8</accession>
<sequence length="316" mass="34631">MDLLLLGALFSARVANNRGYLRELLARMGGEFRSPHLAKLWPLIEDRTLLDPFRGDAILTYAERALDKPGDLAECGAFRGGISLLLASLLRELGVRKRVHVLDSFEGLPAPNPAYDFGYAPGEFQTDEAQLVRRIEELGLSDHCVVRRGWFAETLPALAADHELCFVHIDCDLHDSVVACLDHLYPRVAEGAPIVFDDYSDGAGGVMTAVDRWAARTGEVIHLGPAPQATIVKGLTPLSGGVSWFRAEDAAGPAYSVEHLREHAVYARFLERVQAMHEDRLADFGRFVALCTGGASGPQRLRAPGYQDWLRALFGG</sequence>
<dbReference type="PANTHER" id="PTHR40036:SF1">
    <property type="entry name" value="MACROCIN O-METHYLTRANSFERASE"/>
    <property type="match status" value="1"/>
</dbReference>
<dbReference type="InterPro" id="IPR008884">
    <property type="entry name" value="TylF_MeTrfase"/>
</dbReference>
<dbReference type="SUPFAM" id="SSF53335">
    <property type="entry name" value="S-adenosyl-L-methionine-dependent methyltransferases"/>
    <property type="match status" value="1"/>
</dbReference>
<proteinExistence type="predicted"/>
<evidence type="ECO:0000313" key="2">
    <source>
        <dbReference type="Proteomes" id="UP000075635"/>
    </source>
</evidence>
<evidence type="ECO:0000313" key="1">
    <source>
        <dbReference type="EMBL" id="KYF84984.1"/>
    </source>
</evidence>
<dbReference type="Pfam" id="PF05711">
    <property type="entry name" value="TylF"/>
    <property type="match status" value="1"/>
</dbReference>
<dbReference type="Gene3D" id="3.40.50.150">
    <property type="entry name" value="Vaccinia Virus protein VP39"/>
    <property type="match status" value="1"/>
</dbReference>
<comment type="caution">
    <text evidence="1">The sequence shown here is derived from an EMBL/GenBank/DDBJ whole genome shotgun (WGS) entry which is preliminary data.</text>
</comment>
<dbReference type="InterPro" id="IPR029063">
    <property type="entry name" value="SAM-dependent_MTases_sf"/>
</dbReference>
<gene>
    <name evidence="1" type="ORF">BE17_50070</name>
</gene>
<dbReference type="AlphaFoldDB" id="A0A150RXL8"/>
<protein>
    <recommendedName>
        <fullName evidence="3">Macrocin O-methyltransferase</fullName>
    </recommendedName>
</protein>
<dbReference type="Proteomes" id="UP000075635">
    <property type="component" value="Unassembled WGS sequence"/>
</dbReference>
<reference evidence="1 2" key="1">
    <citation type="submission" date="2014-02" db="EMBL/GenBank/DDBJ databases">
        <title>The small core and large imbalanced accessory genome model reveals a collaborative survival strategy of Sorangium cellulosum strains in nature.</title>
        <authorList>
            <person name="Han K."/>
            <person name="Peng R."/>
            <person name="Blom J."/>
            <person name="Li Y.-Z."/>
        </authorList>
    </citation>
    <scope>NUCLEOTIDE SEQUENCE [LARGE SCALE GENOMIC DNA]</scope>
    <source>
        <strain evidence="1 2">So0011-07</strain>
    </source>
</reference>
<dbReference type="PANTHER" id="PTHR40036">
    <property type="entry name" value="MACROCIN O-METHYLTRANSFERASE"/>
    <property type="match status" value="1"/>
</dbReference>
<evidence type="ECO:0008006" key="3">
    <source>
        <dbReference type="Google" id="ProtNLM"/>
    </source>
</evidence>